<sequence>MNETGTKQDELVKSRDLACFSNFGDASLQEEGLRSQCAHLIETSWERCVSEYKLDRSRHKGPEIVTAVEYRSAADPLDLLTHVARPHIERLLGRLSSSPYVVMLSDPNGIALDVLGDSPPDKAMRRMGVCTGALWGEDFAGTNGIGTSLATRSPVTIHRDQHFFPSYEGLTCTAAPIFGSDGEIIAALDASSIADLPHEMQFFILDLVMRTTRHIERSYFLERNRDRTILRVEAGLARAEEGVGLMLALGDDGCPLEIYDGHRPGSPMLDRQRIIGNPLSGFLEITWQDASPPPGENADAFVERIGIAHVKDTGQPCFASMITPKRRRSLGKPAKPSSQALAVKRPTLGKNGGLDLDTLAGRDPVMGNNVQTVRKLVDKRLPILLHGETGTGKEEFARGIHEAGRRANGPFVVIDCSSIPENLIESELFGYEAGTFTGARRGGRTGRIAEANGGTLFLDEIGDMPLTLQTRLLRVLAEGEVVPLGTAKPIKVDFNVICATHRDLAEMAADGRFRQDLYYRLAGIRLNLPPLRDRADRADVILGALAIEAAQMEFDAPPRLSDEALEILLAQTWPGNMRELRLAMRYALACTNEAEIAPERLPHWLKTGPEKKCEAPRTTAPAADDLEDVLMRNDWCVSDAASELNVSRQTLYRWLKRQNIERPE</sequence>
<evidence type="ECO:0000313" key="5">
    <source>
        <dbReference type="EMBL" id="MFD0987791.1"/>
    </source>
</evidence>
<dbReference type="Pfam" id="PF00158">
    <property type="entry name" value="Sigma54_activat"/>
    <property type="match status" value="1"/>
</dbReference>
<dbReference type="CDD" id="cd00009">
    <property type="entry name" value="AAA"/>
    <property type="match status" value="1"/>
</dbReference>
<evidence type="ECO:0000256" key="3">
    <source>
        <dbReference type="ARBA" id="ARBA00023159"/>
    </source>
</evidence>
<evidence type="ECO:0000256" key="2">
    <source>
        <dbReference type="ARBA" id="ARBA00022840"/>
    </source>
</evidence>
<dbReference type="Pfam" id="PF25601">
    <property type="entry name" value="AAA_lid_14"/>
    <property type="match status" value="1"/>
</dbReference>
<dbReference type="InterPro" id="IPR058031">
    <property type="entry name" value="AAA_lid_NorR"/>
</dbReference>
<dbReference type="PROSITE" id="PS00676">
    <property type="entry name" value="SIGMA54_INTERACT_2"/>
    <property type="match status" value="1"/>
</dbReference>
<dbReference type="EMBL" id="JBHTJO010000001">
    <property type="protein sequence ID" value="MFD0987791.1"/>
    <property type="molecule type" value="Genomic_DNA"/>
</dbReference>
<feature type="domain" description="Sigma-54 factor interaction" evidence="4">
    <location>
        <begin position="359"/>
        <end position="589"/>
    </location>
</feature>
<name>A0ABW3JCI2_9HYPH</name>
<dbReference type="SUPFAM" id="SSF55781">
    <property type="entry name" value="GAF domain-like"/>
    <property type="match status" value="1"/>
</dbReference>
<dbReference type="RefSeq" id="WP_379090098.1">
    <property type="nucleotide sequence ID" value="NZ_JBHTJO010000001.1"/>
</dbReference>
<dbReference type="InterPro" id="IPR027417">
    <property type="entry name" value="P-loop_NTPase"/>
</dbReference>
<dbReference type="InterPro" id="IPR002078">
    <property type="entry name" value="Sigma_54_int"/>
</dbReference>
<dbReference type="Gene3D" id="3.30.450.40">
    <property type="match status" value="1"/>
</dbReference>
<dbReference type="SUPFAM" id="SSF46689">
    <property type="entry name" value="Homeodomain-like"/>
    <property type="match status" value="1"/>
</dbReference>
<evidence type="ECO:0000259" key="4">
    <source>
        <dbReference type="PROSITE" id="PS50045"/>
    </source>
</evidence>
<keyword evidence="3" id="KW-0010">Activator</keyword>
<evidence type="ECO:0000256" key="1">
    <source>
        <dbReference type="ARBA" id="ARBA00022741"/>
    </source>
</evidence>
<evidence type="ECO:0000313" key="6">
    <source>
        <dbReference type="Proteomes" id="UP001597102"/>
    </source>
</evidence>
<dbReference type="Gene3D" id="1.10.10.60">
    <property type="entry name" value="Homeodomain-like"/>
    <property type="match status" value="1"/>
</dbReference>
<keyword evidence="1" id="KW-0547">Nucleotide-binding</keyword>
<dbReference type="InterPro" id="IPR025662">
    <property type="entry name" value="Sigma_54_int_dom_ATP-bd_1"/>
</dbReference>
<accession>A0ABW3JCI2</accession>
<dbReference type="InterPro" id="IPR029016">
    <property type="entry name" value="GAF-like_dom_sf"/>
</dbReference>
<dbReference type="PROSITE" id="PS00675">
    <property type="entry name" value="SIGMA54_INTERACT_1"/>
    <property type="match status" value="1"/>
</dbReference>
<dbReference type="InterPro" id="IPR025943">
    <property type="entry name" value="Sigma_54_int_dom_ATP-bd_2"/>
</dbReference>
<dbReference type="Proteomes" id="UP001597102">
    <property type="component" value="Unassembled WGS sequence"/>
</dbReference>
<dbReference type="SMART" id="SM00382">
    <property type="entry name" value="AAA"/>
    <property type="match status" value="1"/>
</dbReference>
<dbReference type="SUPFAM" id="SSF52540">
    <property type="entry name" value="P-loop containing nucleoside triphosphate hydrolases"/>
    <property type="match status" value="1"/>
</dbReference>
<dbReference type="PROSITE" id="PS50045">
    <property type="entry name" value="SIGMA54_INTERACT_4"/>
    <property type="match status" value="1"/>
</dbReference>
<dbReference type="PANTHER" id="PTHR32071">
    <property type="entry name" value="TRANSCRIPTIONAL REGULATORY PROTEIN"/>
    <property type="match status" value="1"/>
</dbReference>
<dbReference type="PANTHER" id="PTHR32071:SF77">
    <property type="entry name" value="TRANSCRIPTIONAL REGULATORY PROTEIN"/>
    <property type="match status" value="1"/>
</dbReference>
<gene>
    <name evidence="5" type="ORF">ACFQ2F_11860</name>
</gene>
<dbReference type="Pfam" id="PF13384">
    <property type="entry name" value="HTH_23"/>
    <property type="match status" value="1"/>
</dbReference>
<proteinExistence type="predicted"/>
<keyword evidence="6" id="KW-1185">Reference proteome</keyword>
<comment type="caution">
    <text evidence="5">The sequence shown here is derived from an EMBL/GenBank/DDBJ whole genome shotgun (WGS) entry which is preliminary data.</text>
</comment>
<dbReference type="Gene3D" id="3.40.50.300">
    <property type="entry name" value="P-loop containing nucleotide triphosphate hydrolases"/>
    <property type="match status" value="1"/>
</dbReference>
<protein>
    <submittedName>
        <fullName evidence="5">Sigma-54-dependent Fis family transcriptional regulator</fullName>
    </submittedName>
</protein>
<organism evidence="5 6">
    <name type="scientific">Methyloligella solikamskensis</name>
    <dbReference type="NCBI Taxonomy" id="1177756"/>
    <lineage>
        <taxon>Bacteria</taxon>
        <taxon>Pseudomonadati</taxon>
        <taxon>Pseudomonadota</taxon>
        <taxon>Alphaproteobacteria</taxon>
        <taxon>Hyphomicrobiales</taxon>
        <taxon>Hyphomicrobiaceae</taxon>
        <taxon>Methyloligella</taxon>
    </lineage>
</organism>
<dbReference type="Gene3D" id="1.10.8.60">
    <property type="match status" value="1"/>
</dbReference>
<reference evidence="6" key="1">
    <citation type="journal article" date="2019" name="Int. J. Syst. Evol. Microbiol.">
        <title>The Global Catalogue of Microorganisms (GCM) 10K type strain sequencing project: providing services to taxonomists for standard genome sequencing and annotation.</title>
        <authorList>
            <consortium name="The Broad Institute Genomics Platform"/>
            <consortium name="The Broad Institute Genome Sequencing Center for Infectious Disease"/>
            <person name="Wu L."/>
            <person name="Ma J."/>
        </authorList>
    </citation>
    <scope>NUCLEOTIDE SEQUENCE [LARGE SCALE GENOMIC DNA]</scope>
    <source>
        <strain evidence="6">CCUG 61697</strain>
    </source>
</reference>
<dbReference type="InterPro" id="IPR003593">
    <property type="entry name" value="AAA+_ATPase"/>
</dbReference>
<dbReference type="InterPro" id="IPR009057">
    <property type="entry name" value="Homeodomain-like_sf"/>
</dbReference>
<keyword evidence="2" id="KW-0067">ATP-binding</keyword>